<evidence type="ECO:0000313" key="2">
    <source>
        <dbReference type="Proteomes" id="UP000828390"/>
    </source>
</evidence>
<dbReference type="Proteomes" id="UP000828390">
    <property type="component" value="Unassembled WGS sequence"/>
</dbReference>
<comment type="caution">
    <text evidence="1">The sequence shown here is derived from an EMBL/GenBank/DDBJ whole genome shotgun (WGS) entry which is preliminary data.</text>
</comment>
<protein>
    <submittedName>
        <fullName evidence="1">Uncharacterized protein</fullName>
    </submittedName>
</protein>
<name>A0A9D4HVQ2_DREPO</name>
<sequence>MPAESQYSYSTSVNLGSAGTPPVFTRAPLGHYLRRPGLNRGVAVALLVSDAGIAPVSAGGIMVYRGSAGTLLAFTGAHPGHHRRQPWLCWGFTRINCSLSPELTGTLPGC</sequence>
<dbReference type="EMBL" id="JAIWYP010000011">
    <property type="protein sequence ID" value="KAH3734438.1"/>
    <property type="molecule type" value="Genomic_DNA"/>
</dbReference>
<organism evidence="1 2">
    <name type="scientific">Dreissena polymorpha</name>
    <name type="common">Zebra mussel</name>
    <name type="synonym">Mytilus polymorpha</name>
    <dbReference type="NCBI Taxonomy" id="45954"/>
    <lineage>
        <taxon>Eukaryota</taxon>
        <taxon>Metazoa</taxon>
        <taxon>Spiralia</taxon>
        <taxon>Lophotrochozoa</taxon>
        <taxon>Mollusca</taxon>
        <taxon>Bivalvia</taxon>
        <taxon>Autobranchia</taxon>
        <taxon>Heteroconchia</taxon>
        <taxon>Euheterodonta</taxon>
        <taxon>Imparidentia</taxon>
        <taxon>Neoheterodontei</taxon>
        <taxon>Myida</taxon>
        <taxon>Dreissenoidea</taxon>
        <taxon>Dreissenidae</taxon>
        <taxon>Dreissena</taxon>
    </lineage>
</organism>
<gene>
    <name evidence="1" type="ORF">DPMN_040878</name>
</gene>
<keyword evidence="2" id="KW-1185">Reference proteome</keyword>
<reference evidence="1" key="2">
    <citation type="submission" date="2020-11" db="EMBL/GenBank/DDBJ databases">
        <authorList>
            <person name="McCartney M.A."/>
            <person name="Auch B."/>
            <person name="Kono T."/>
            <person name="Mallez S."/>
            <person name="Becker A."/>
            <person name="Gohl D.M."/>
            <person name="Silverstein K.A.T."/>
            <person name="Koren S."/>
            <person name="Bechman K.B."/>
            <person name="Herman A."/>
            <person name="Abrahante J.E."/>
            <person name="Garbe J."/>
        </authorList>
    </citation>
    <scope>NUCLEOTIDE SEQUENCE</scope>
    <source>
        <strain evidence="1">Duluth1</strain>
        <tissue evidence="1">Whole animal</tissue>
    </source>
</reference>
<accession>A0A9D4HVQ2</accession>
<evidence type="ECO:0000313" key="1">
    <source>
        <dbReference type="EMBL" id="KAH3734438.1"/>
    </source>
</evidence>
<dbReference type="AlphaFoldDB" id="A0A9D4HVQ2"/>
<proteinExistence type="predicted"/>
<reference evidence="1" key="1">
    <citation type="journal article" date="2019" name="bioRxiv">
        <title>The Genome of the Zebra Mussel, Dreissena polymorpha: A Resource for Invasive Species Research.</title>
        <authorList>
            <person name="McCartney M.A."/>
            <person name="Auch B."/>
            <person name="Kono T."/>
            <person name="Mallez S."/>
            <person name="Zhang Y."/>
            <person name="Obille A."/>
            <person name="Becker A."/>
            <person name="Abrahante J.E."/>
            <person name="Garbe J."/>
            <person name="Badalamenti J.P."/>
            <person name="Herman A."/>
            <person name="Mangelson H."/>
            <person name="Liachko I."/>
            <person name="Sullivan S."/>
            <person name="Sone E.D."/>
            <person name="Koren S."/>
            <person name="Silverstein K.A.T."/>
            <person name="Beckman K.B."/>
            <person name="Gohl D.M."/>
        </authorList>
    </citation>
    <scope>NUCLEOTIDE SEQUENCE</scope>
    <source>
        <strain evidence="1">Duluth1</strain>
        <tissue evidence="1">Whole animal</tissue>
    </source>
</reference>